<comment type="caution">
    <text evidence="1">The sequence shown here is derived from an EMBL/GenBank/DDBJ whole genome shotgun (WGS) entry which is preliminary data.</text>
</comment>
<keyword evidence="2" id="KW-1185">Reference proteome</keyword>
<reference evidence="1 2" key="1">
    <citation type="submission" date="2021-03" db="EMBL/GenBank/DDBJ databases">
        <title>Genomic Encyclopedia of Type Strains, Phase IV (KMG-IV): sequencing the most valuable type-strain genomes for metagenomic binning, comparative biology and taxonomic classification.</title>
        <authorList>
            <person name="Goeker M."/>
        </authorList>
    </citation>
    <scope>NUCLEOTIDE SEQUENCE [LARGE SCALE GENOMIC DNA]</scope>
    <source>
        <strain evidence="1 2">DSM 27563</strain>
    </source>
</reference>
<protein>
    <submittedName>
        <fullName evidence="1">NADH:ubiquinone oxidoreductase subunit E</fullName>
    </submittedName>
</protein>
<gene>
    <name evidence="1" type="ORF">J2Z71_001699</name>
</gene>
<dbReference type="SUPFAM" id="SSF52833">
    <property type="entry name" value="Thioredoxin-like"/>
    <property type="match status" value="1"/>
</dbReference>
<dbReference type="InterPro" id="IPR042128">
    <property type="entry name" value="NuoE_dom"/>
</dbReference>
<dbReference type="CDD" id="cd03064">
    <property type="entry name" value="TRX_Fd_NuoE"/>
    <property type="match status" value="1"/>
</dbReference>
<dbReference type="EMBL" id="JAGGLJ010000023">
    <property type="protein sequence ID" value="MBP2026141.1"/>
    <property type="molecule type" value="Genomic_DNA"/>
</dbReference>
<dbReference type="Proteomes" id="UP001519306">
    <property type="component" value="Unassembled WGS sequence"/>
</dbReference>
<evidence type="ECO:0000313" key="2">
    <source>
        <dbReference type="Proteomes" id="UP001519306"/>
    </source>
</evidence>
<dbReference type="InterPro" id="IPR036249">
    <property type="entry name" value="Thioredoxin-like_sf"/>
</dbReference>
<dbReference type="PANTHER" id="PTHR43342:SF1">
    <property type="entry name" value="BIFURCATING [FEFE] HYDROGENASE GAMMA SUBUNIT"/>
    <property type="match status" value="1"/>
</dbReference>
<name>A0ABS4KEE4_9FIRM</name>
<proteinExistence type="predicted"/>
<dbReference type="RefSeq" id="WP_245311218.1">
    <property type="nucleotide sequence ID" value="NZ_JAGGLJ010000023.1"/>
</dbReference>
<evidence type="ECO:0000313" key="1">
    <source>
        <dbReference type="EMBL" id="MBP2026141.1"/>
    </source>
</evidence>
<dbReference type="Pfam" id="PF01257">
    <property type="entry name" value="2Fe-2S_thioredx"/>
    <property type="match status" value="1"/>
</dbReference>
<dbReference type="InterPro" id="IPR028431">
    <property type="entry name" value="NADP_DH_HndA-like"/>
</dbReference>
<dbReference type="PANTHER" id="PTHR43342">
    <property type="entry name" value="NADH-QUINONE OXIDOREDUCTASE, E SUBUNIT"/>
    <property type="match status" value="1"/>
</dbReference>
<sequence length="159" mass="18306">MDEKNKELYFLEELKYMSERFESGSQEGVKEALRFCQDTFGYVSLAHQKQIAEFLNVDDKIVKTLIKFTKSIKESKTEFEVICCTGPRCAKNGSIEVIKSVKNTLGIDFDETSKDGKIRLSTQNCFKQCSKGPNIMINGKFYHNMDKNKAENLMKEIME</sequence>
<organism evidence="1 2">
    <name type="scientific">Peptoniphilus stercorisuis</name>
    <dbReference type="NCBI Taxonomy" id="1436965"/>
    <lineage>
        <taxon>Bacteria</taxon>
        <taxon>Bacillati</taxon>
        <taxon>Bacillota</taxon>
        <taxon>Tissierellia</taxon>
        <taxon>Tissierellales</taxon>
        <taxon>Peptoniphilaceae</taxon>
        <taxon>Peptoniphilus</taxon>
    </lineage>
</organism>
<accession>A0ABS4KEE4</accession>
<dbReference type="Gene3D" id="3.40.30.10">
    <property type="entry name" value="Glutaredoxin"/>
    <property type="match status" value="1"/>
</dbReference>